<evidence type="ECO:0008006" key="3">
    <source>
        <dbReference type="Google" id="ProtNLM"/>
    </source>
</evidence>
<organism evidence="1 2">
    <name type="scientific">Acetobacter musti</name>
    <dbReference type="NCBI Taxonomy" id="864732"/>
    <lineage>
        <taxon>Bacteria</taxon>
        <taxon>Pseudomonadati</taxon>
        <taxon>Pseudomonadota</taxon>
        <taxon>Alphaproteobacteria</taxon>
        <taxon>Acetobacterales</taxon>
        <taxon>Acetobacteraceae</taxon>
        <taxon>Acetobacter</taxon>
    </lineage>
</organism>
<sequence length="426" mass="47365">MKALVAVRVQQIKSMATIRMAEAHGKREDEVSEKRVEKSRTVLNLVASRYSPAAPLELEIAYKAFKEATGASEGKGAAIMAHMIAVISPDVLAETGDPRDPNNPQVQALFEQAQAWARSEFGEESLIAARLDVDEKGAGVVDLFVCPTAMQSGGRGRKPKLTISVKSGLEAVAKKYPMPPNEDGTPVLNKYGRPKKKRNYSALQDSWGDWASQHIDQRLRRGDPKKETQRKHVHADLLRERAEELDRRERAIEEKEWNTAEIVRAIGKDEIRLSFQGGKHKTATSTTLSEERRAALKQMVRSLPSDTRSILAEVTELKLDATATKEAAQESGHDAILKAMQSGAEAFYRREVIGAEEAPEMGWRINYSDQITERRRSVLSAILEPFRSVVAPFIAAIARAVRRWDVTAKEVADERNDSGWDYGPGL</sequence>
<comment type="caution">
    <text evidence="1">The sequence shown here is derived from an EMBL/GenBank/DDBJ whole genome shotgun (WGS) entry which is preliminary data.</text>
</comment>
<dbReference type="Proteomes" id="UP000635278">
    <property type="component" value="Unassembled WGS sequence"/>
</dbReference>
<gene>
    <name evidence="1" type="ORF">GOB93_08930</name>
</gene>
<reference evidence="1 2" key="1">
    <citation type="journal article" date="2020" name="Int. J. Syst. Evol. Microbiol.">
        <title>Novel acetic acid bacteria from cider fermentations: Acetobacter conturbans sp. nov. and Acetobacter fallax sp. nov.</title>
        <authorList>
            <person name="Sombolestani A.S."/>
            <person name="Cleenwerck I."/>
            <person name="Cnockaert M."/>
            <person name="Borremans W."/>
            <person name="Wieme A.D."/>
            <person name="De Vuyst L."/>
            <person name="Vandamme P."/>
        </authorList>
    </citation>
    <scope>NUCLEOTIDE SEQUENCE [LARGE SCALE GENOMIC DNA]</scope>
    <source>
        <strain evidence="1 2">LMG 30640</strain>
    </source>
</reference>
<dbReference type="Gene3D" id="3.30.930.30">
    <property type="match status" value="1"/>
</dbReference>
<evidence type="ECO:0000313" key="2">
    <source>
        <dbReference type="Proteomes" id="UP000635278"/>
    </source>
</evidence>
<accession>A0ABX0JP57</accession>
<dbReference type="RefSeq" id="WP_173583146.1">
    <property type="nucleotide sequence ID" value="NZ_WOTB01000009.1"/>
</dbReference>
<name>A0ABX0JP57_9PROT</name>
<proteinExistence type="predicted"/>
<dbReference type="EMBL" id="WOTB01000009">
    <property type="protein sequence ID" value="NHN84765.1"/>
    <property type="molecule type" value="Genomic_DNA"/>
</dbReference>
<protein>
    <recommendedName>
        <fullName evidence="3">MobA/MobL protein domain-containing protein</fullName>
    </recommendedName>
</protein>
<evidence type="ECO:0000313" key="1">
    <source>
        <dbReference type="EMBL" id="NHN84765.1"/>
    </source>
</evidence>
<keyword evidence="2" id="KW-1185">Reference proteome</keyword>